<dbReference type="AlphaFoldDB" id="A0A1G2FXG0"/>
<protein>
    <submittedName>
        <fullName evidence="2">Uncharacterized protein</fullName>
    </submittedName>
</protein>
<sequence>MVDICLNVYYKFLRKKNGKKKKKSSEKSSSKEAKERKAREGKEISIVSMLQRTPQEGVLFDFMACLR</sequence>
<gene>
    <name evidence="2" type="ORF">A2W41_00905</name>
</gene>
<evidence type="ECO:0000313" key="3">
    <source>
        <dbReference type="Proteomes" id="UP000176700"/>
    </source>
</evidence>
<proteinExistence type="predicted"/>
<feature type="region of interest" description="Disordered" evidence="1">
    <location>
        <begin position="16"/>
        <end position="40"/>
    </location>
</feature>
<reference evidence="2 3" key="1">
    <citation type="journal article" date="2016" name="Nat. Commun.">
        <title>Thousands of microbial genomes shed light on interconnected biogeochemical processes in an aquifer system.</title>
        <authorList>
            <person name="Anantharaman K."/>
            <person name="Brown C.T."/>
            <person name="Hug L.A."/>
            <person name="Sharon I."/>
            <person name="Castelle C.J."/>
            <person name="Probst A.J."/>
            <person name="Thomas B.C."/>
            <person name="Singh A."/>
            <person name="Wilkins M.J."/>
            <person name="Karaoz U."/>
            <person name="Brodie E.L."/>
            <person name="Williams K.H."/>
            <person name="Hubbard S.S."/>
            <person name="Banfield J.F."/>
        </authorList>
    </citation>
    <scope>NUCLEOTIDE SEQUENCE [LARGE SCALE GENOMIC DNA]</scope>
</reference>
<name>A0A1G2FXG0_9BACT</name>
<evidence type="ECO:0000313" key="2">
    <source>
        <dbReference type="EMBL" id="OGZ42251.1"/>
    </source>
</evidence>
<comment type="caution">
    <text evidence="2">The sequence shown here is derived from an EMBL/GenBank/DDBJ whole genome shotgun (WGS) entry which is preliminary data.</text>
</comment>
<dbReference type="EMBL" id="MHNI01000019">
    <property type="protein sequence ID" value="OGZ42251.1"/>
    <property type="molecule type" value="Genomic_DNA"/>
</dbReference>
<dbReference type="Proteomes" id="UP000176700">
    <property type="component" value="Unassembled WGS sequence"/>
</dbReference>
<accession>A0A1G2FXG0</accession>
<feature type="compositionally biased region" description="Basic and acidic residues" evidence="1">
    <location>
        <begin position="25"/>
        <end position="40"/>
    </location>
</feature>
<evidence type="ECO:0000256" key="1">
    <source>
        <dbReference type="SAM" id="MobiDB-lite"/>
    </source>
</evidence>
<organism evidence="2 3">
    <name type="scientific">Candidatus Ryanbacteria bacterium RIFCSPHIGHO2_01_45_13</name>
    <dbReference type="NCBI Taxonomy" id="1802112"/>
    <lineage>
        <taxon>Bacteria</taxon>
        <taxon>Candidatus Ryaniibacteriota</taxon>
    </lineage>
</organism>